<feature type="compositionally biased region" description="Low complexity" evidence="1">
    <location>
        <begin position="692"/>
        <end position="707"/>
    </location>
</feature>
<feature type="compositionally biased region" description="Polar residues" evidence="1">
    <location>
        <begin position="1362"/>
        <end position="1395"/>
    </location>
</feature>
<feature type="compositionally biased region" description="Polar residues" evidence="1">
    <location>
        <begin position="1184"/>
        <end position="1211"/>
    </location>
</feature>
<organism evidence="2 3">
    <name type="scientific">Hibiscus sabdariffa</name>
    <name type="common">roselle</name>
    <dbReference type="NCBI Taxonomy" id="183260"/>
    <lineage>
        <taxon>Eukaryota</taxon>
        <taxon>Viridiplantae</taxon>
        <taxon>Streptophyta</taxon>
        <taxon>Embryophyta</taxon>
        <taxon>Tracheophyta</taxon>
        <taxon>Spermatophyta</taxon>
        <taxon>Magnoliopsida</taxon>
        <taxon>eudicotyledons</taxon>
        <taxon>Gunneridae</taxon>
        <taxon>Pentapetalae</taxon>
        <taxon>rosids</taxon>
        <taxon>malvids</taxon>
        <taxon>Malvales</taxon>
        <taxon>Malvaceae</taxon>
        <taxon>Malvoideae</taxon>
        <taxon>Hibiscus</taxon>
    </lineage>
</organism>
<feature type="compositionally biased region" description="Polar residues" evidence="1">
    <location>
        <begin position="1033"/>
        <end position="1086"/>
    </location>
</feature>
<feature type="region of interest" description="Disordered" evidence="1">
    <location>
        <begin position="1017"/>
        <end position="1217"/>
    </location>
</feature>
<dbReference type="Proteomes" id="UP001396334">
    <property type="component" value="Unassembled WGS sequence"/>
</dbReference>
<evidence type="ECO:0000256" key="1">
    <source>
        <dbReference type="SAM" id="MobiDB-lite"/>
    </source>
</evidence>
<feature type="compositionally biased region" description="Basic and acidic residues" evidence="1">
    <location>
        <begin position="642"/>
        <end position="653"/>
    </location>
</feature>
<reference evidence="2 3" key="1">
    <citation type="journal article" date="2024" name="G3 (Bethesda)">
        <title>Genome assembly of Hibiscus sabdariffa L. provides insights into metabolisms of medicinal natural products.</title>
        <authorList>
            <person name="Kim T."/>
        </authorList>
    </citation>
    <scope>NUCLEOTIDE SEQUENCE [LARGE SCALE GENOMIC DNA]</scope>
    <source>
        <strain evidence="2">TK-2024</strain>
        <tissue evidence="2">Old leaves</tissue>
    </source>
</reference>
<gene>
    <name evidence="2" type="ORF">V6N11_080322</name>
</gene>
<feature type="region of interest" description="Disordered" evidence="1">
    <location>
        <begin position="387"/>
        <end position="430"/>
    </location>
</feature>
<feature type="compositionally biased region" description="Polar residues" evidence="1">
    <location>
        <begin position="883"/>
        <end position="893"/>
    </location>
</feature>
<feature type="compositionally biased region" description="Polar residues" evidence="1">
    <location>
        <begin position="1130"/>
        <end position="1144"/>
    </location>
</feature>
<proteinExistence type="predicted"/>
<protein>
    <submittedName>
        <fullName evidence="2">Uncharacterized protein</fullName>
    </submittedName>
</protein>
<name>A0ABR2R7T1_9ROSI</name>
<feature type="region of interest" description="Disordered" evidence="1">
    <location>
        <begin position="74"/>
        <end position="100"/>
    </location>
</feature>
<comment type="caution">
    <text evidence="2">The sequence shown here is derived from an EMBL/GenBank/DDBJ whole genome shotgun (WGS) entry which is preliminary data.</text>
</comment>
<feature type="region of interest" description="Disordered" evidence="1">
    <location>
        <begin position="127"/>
        <end position="148"/>
    </location>
</feature>
<feature type="region of interest" description="Disordered" evidence="1">
    <location>
        <begin position="922"/>
        <end position="973"/>
    </location>
</feature>
<dbReference type="PANTHER" id="PTHR31267:SF7">
    <property type="entry name" value="DENTIN SIALOPHOSPHOPROTEIN-LIKE PROTEIN"/>
    <property type="match status" value="1"/>
</dbReference>
<feature type="compositionally biased region" description="Basic and acidic residues" evidence="1">
    <location>
        <begin position="922"/>
        <end position="939"/>
    </location>
</feature>
<feature type="compositionally biased region" description="Low complexity" evidence="1">
    <location>
        <begin position="1159"/>
        <end position="1168"/>
    </location>
</feature>
<feature type="compositionally biased region" description="Polar residues" evidence="1">
    <location>
        <begin position="664"/>
        <end position="683"/>
    </location>
</feature>
<sequence>MPGNEFGDRIHNFLAGESLSQGQHHLQVFDGTWSGLNNNLWVGSQSQAGGPLVSSLKNFSVHQLDVDRGHCGQSPNLQHGMNFNQSGLRPESARSQSVNQSSIENGFLQGHQAFNTRQNGTNFLGVNTASRDSDLHKKSSMRSESTESPVNYDFFGGQQQINGQHPGMIQPFPRQKVGRTDIQLLQQHAALNKMQEFQRQQIPTQFQLPEARQLSSVNQVSSVVKQGSHSLSPAPINGVPVPGASNYTWQSEHMTVNANWLQGGASPAMQGSSSGFLFSPEQGQVHSMALAPQQVDQSFYGVSTGGAIVDQYQYSSVQMDKPLMHQVPASSNSFPGNQYAICPDQVGLQGGSLVSVQGDQGNIVSGAAAGQGLNRVFLSENLQESTVQPKNAVMQESSGRQGHPGPSETSLGKSLTQASPRQAVATLDPTEEKILFGSDDSMWDIFGRNDNTGSILDGMDSFGASPSLHSGSWSALMQSAVAETSSNDIGIQEEWSGLDMQNSKPRSGNMPTSIVNHGSKQQSAWVDGNMPASSMPNSKPFPMPQRFAGELTEERSKRLDCSPLQKPVAESAELLGNVVHSPSMQVSTKSISGHQGMVLHSPRSQPHNEPNAWSSINSASHGVARVSKSRDIQKSLQPSQNSDHRGTMYDESGRGSGFDLPNIESGNVNSSLGGDNFAASTDSRTTRVTKESSQQLSSSRNLNLWRSVDSKVNHGPRRVPEKYQQNQEKRPQTFDSSGNNCLNKGASEVNMSENPNIKEISNDSFCSNLPQYTSSGGLRDNVWVDGNDLQGGKQNSSAHISHKPFVARKFQYHPMGDLDVEVEPSYGTKSASHSRAASLHGSQELKGHDQGYSGKSQFTGHAGGETTEVEKGCFPGLEVDKVPSQSSNPSSALDRSFGGFVPNKTSPTSQNMLELFQKVDQPREHGTATHLSSSEHKQSSEMAEAETSDGSVGQFEHNRPTTSQGFGLQLGPPSQKFTISDRPISSWSSPQGVNSLNLVNVSSEVERKGHTWLDTATSVQSSTRGASHGDIRSNVSNVSGQTSNKVSPNTIKGNDSAGFTSNHHYLKSPIQSQHITSASSQVTPMESVSAPFGGLTSQLKQPHDSSVRAQPSQGRKSAPRMPKTAPDDNLASSNISWLSSCNQNHARDPGQHFPVLEASEPSPTSESSQGASTKNLPNLRASVSAPQHLSGAPNSLSSQSLFKPNHLSNKSDATHPETKKLDNQIAQAGGSDQFEFPADSAKPQSFVGEKQPVKGQQVLPENDASQNPAAMQRDIEAFGRSLRPNTAVNQNNLLLHQVQAQANLEIDPSGRSVKRFKGSDSALDAQQVGSHGQDIPSYGSDTMMRDATVNCPLDPSEDSKMPSFSSNTGDNHETQLSSNDTLVSSQNGSQHFPNATNSAANLKAEHSQITPQMAPSWFGRSGMFKNGQMVPIYDIKKAAMMKATEKAFIDGRPVDSLHPLHSSEQVNAAAAAASQLNNARESSNLIAIGSNHFSPHSLCPDVANQDLVVRAKKRKITTFELIPWHREVTQGSQKPQNIRAEAEWAHAAKRLIEKIDGEPEMIEEWSPVLRSKRRLILTTQLMQQLLCAPPRVVLSADASKNYETVAYFSARSVLGDACCTSYIPESDTADPPDSGSILSEKLKEERNECILKAVEEVINRAKKLENYLQSLDKRASVLDLRLECQDLEKVSVINRFAMFHSRGQAVGHGAETLMSSNAIASCYKFSPQRYVTAVPMPRNLPDGVQCLSL</sequence>
<feature type="compositionally biased region" description="Polar residues" evidence="1">
    <location>
        <begin position="733"/>
        <end position="742"/>
    </location>
</feature>
<dbReference type="PANTHER" id="PTHR31267">
    <property type="entry name" value="DENTIN SIALOPHOSPHOPROTEIN-LIKE PROTEIN"/>
    <property type="match status" value="1"/>
</dbReference>
<keyword evidence="3" id="KW-1185">Reference proteome</keyword>
<feature type="region of interest" description="Disordered" evidence="1">
    <location>
        <begin position="1309"/>
        <end position="1395"/>
    </location>
</feature>
<feature type="region of interest" description="Disordered" evidence="1">
    <location>
        <begin position="821"/>
        <end position="908"/>
    </location>
</feature>
<dbReference type="EMBL" id="JBBPBN010000025">
    <property type="protein sequence ID" value="KAK9008844.1"/>
    <property type="molecule type" value="Genomic_DNA"/>
</dbReference>
<feature type="region of interest" description="Disordered" evidence="1">
    <location>
        <begin position="625"/>
        <end position="744"/>
    </location>
</feature>
<accession>A0ABR2R7T1</accession>
<feature type="compositionally biased region" description="Polar residues" evidence="1">
    <location>
        <begin position="387"/>
        <end position="400"/>
    </location>
</feature>
<evidence type="ECO:0000313" key="2">
    <source>
        <dbReference type="EMBL" id="KAK9008844.1"/>
    </source>
</evidence>
<evidence type="ECO:0000313" key="3">
    <source>
        <dbReference type="Proteomes" id="UP001396334"/>
    </source>
</evidence>
<feature type="compositionally biased region" description="Polar residues" evidence="1">
    <location>
        <begin position="407"/>
        <end position="420"/>
    </location>
</feature>